<proteinExistence type="predicted"/>
<dbReference type="EMBL" id="CBIN010000236">
    <property type="protein sequence ID" value="CDE23321.1"/>
    <property type="molecule type" value="Genomic_DNA"/>
</dbReference>
<dbReference type="RefSeq" id="WP_022420949.1">
    <property type="nucleotide sequence ID" value="NZ_FR898607.1"/>
</dbReference>
<gene>
    <name evidence="1" type="ORF">BN631_01758</name>
</gene>
<comment type="caution">
    <text evidence="1">The sequence shown here is derived from an EMBL/GenBank/DDBJ whole genome shotgun (WGS) entry which is preliminary data.</text>
</comment>
<dbReference type="AlphaFoldDB" id="R7G8P9"/>
<sequence length="93" mass="11349">MSKKIIEAEDYTFKKDKCIYNVYAIPDILNNDKVYLFMWEEHFLYMYDITPIMKSKIGKTVEEYVMSRIDDWILSYEHIFNIPKKLHTLNQKD</sequence>
<dbReference type="Proteomes" id="UP000018093">
    <property type="component" value="Unassembled WGS sequence"/>
</dbReference>
<evidence type="ECO:0000313" key="1">
    <source>
        <dbReference type="EMBL" id="CDE23321.1"/>
    </source>
</evidence>
<protein>
    <submittedName>
        <fullName evidence="1">Uncharacterized protein</fullName>
    </submittedName>
</protein>
<accession>R7G8P9</accession>
<organism evidence="1 2">
    <name type="scientific">Amedibacillus dolichus CAG:375</name>
    <dbReference type="NCBI Taxonomy" id="1263076"/>
    <lineage>
        <taxon>Bacteria</taxon>
        <taxon>Bacillati</taxon>
        <taxon>Bacillota</taxon>
        <taxon>Erysipelotrichia</taxon>
        <taxon>Erysipelotrichales</taxon>
        <taxon>Erysipelotrichaceae</taxon>
        <taxon>Amedibacillus</taxon>
    </lineage>
</organism>
<reference evidence="1" key="1">
    <citation type="submission" date="2012-11" db="EMBL/GenBank/DDBJ databases">
        <title>Dependencies among metagenomic species, viruses, plasmids and units of genetic variation.</title>
        <authorList>
            <person name="Nielsen H.B."/>
            <person name="Almeida M."/>
            <person name="Juncker A.S."/>
            <person name="Rasmussen S."/>
            <person name="Li J."/>
            <person name="Sunagawa S."/>
            <person name="Plichta D."/>
            <person name="Gautier L."/>
            <person name="Le Chatelier E."/>
            <person name="Peletier E."/>
            <person name="Bonde I."/>
            <person name="Nielsen T."/>
            <person name="Manichanh C."/>
            <person name="Arumugam M."/>
            <person name="Batto J."/>
            <person name="Santos M.B.Q.D."/>
            <person name="Blom N."/>
            <person name="Borruel N."/>
            <person name="Burgdorf K.S."/>
            <person name="Boumezbeur F."/>
            <person name="Casellas F."/>
            <person name="Dore J."/>
            <person name="Guarner F."/>
            <person name="Hansen T."/>
            <person name="Hildebrand F."/>
            <person name="Kaas R.S."/>
            <person name="Kennedy S."/>
            <person name="Kristiansen K."/>
            <person name="Kultima J.R."/>
            <person name="Leonard P."/>
            <person name="Levenez F."/>
            <person name="Lund O."/>
            <person name="Moumen B."/>
            <person name="Le Paslier D."/>
            <person name="Pons N."/>
            <person name="Pedersen O."/>
            <person name="Prifti E."/>
            <person name="Qin J."/>
            <person name="Raes J."/>
            <person name="Tap J."/>
            <person name="Tims S."/>
            <person name="Ussery D.W."/>
            <person name="Yamada T."/>
            <person name="MetaHit consortium"/>
            <person name="Renault P."/>
            <person name="Sicheritz-Ponten T."/>
            <person name="Bork P."/>
            <person name="Wang J."/>
            <person name="Brunak S."/>
            <person name="Ehrlich S.D."/>
        </authorList>
    </citation>
    <scope>NUCLEOTIDE SEQUENCE [LARGE SCALE GENOMIC DNA]</scope>
</reference>
<name>R7G8P9_9FIRM</name>
<evidence type="ECO:0000313" key="2">
    <source>
        <dbReference type="Proteomes" id="UP000018093"/>
    </source>
</evidence>